<keyword evidence="3" id="KW-1185">Reference proteome</keyword>
<protein>
    <submittedName>
        <fullName evidence="2">Uncharacterized protein</fullName>
    </submittedName>
</protein>
<feature type="region of interest" description="Disordered" evidence="1">
    <location>
        <begin position="31"/>
        <end position="63"/>
    </location>
</feature>
<feature type="compositionally biased region" description="Basic and acidic residues" evidence="1">
    <location>
        <begin position="35"/>
        <end position="48"/>
    </location>
</feature>
<evidence type="ECO:0000313" key="2">
    <source>
        <dbReference type="EMBL" id="GID12376.1"/>
    </source>
</evidence>
<dbReference type="Proteomes" id="UP000612808">
    <property type="component" value="Unassembled WGS sequence"/>
</dbReference>
<evidence type="ECO:0000313" key="3">
    <source>
        <dbReference type="Proteomes" id="UP000612808"/>
    </source>
</evidence>
<comment type="caution">
    <text evidence="2">The sequence shown here is derived from an EMBL/GenBank/DDBJ whole genome shotgun (WGS) entry which is preliminary data.</text>
</comment>
<feature type="compositionally biased region" description="Low complexity" evidence="1">
    <location>
        <begin position="49"/>
        <end position="63"/>
    </location>
</feature>
<dbReference type="AlphaFoldDB" id="A0A8J3J686"/>
<reference evidence="2" key="1">
    <citation type="submission" date="2021-01" db="EMBL/GenBank/DDBJ databases">
        <title>Whole genome shotgun sequence of Actinocatenispora rupis NBRC 107355.</title>
        <authorList>
            <person name="Komaki H."/>
            <person name="Tamura T."/>
        </authorList>
    </citation>
    <scope>NUCLEOTIDE SEQUENCE</scope>
    <source>
        <strain evidence="2">NBRC 107355</strain>
    </source>
</reference>
<gene>
    <name evidence="2" type="ORF">Aru02nite_32650</name>
</gene>
<evidence type="ECO:0000256" key="1">
    <source>
        <dbReference type="SAM" id="MobiDB-lite"/>
    </source>
</evidence>
<organism evidence="2 3">
    <name type="scientific">Actinocatenispora rupis</name>
    <dbReference type="NCBI Taxonomy" id="519421"/>
    <lineage>
        <taxon>Bacteria</taxon>
        <taxon>Bacillati</taxon>
        <taxon>Actinomycetota</taxon>
        <taxon>Actinomycetes</taxon>
        <taxon>Micromonosporales</taxon>
        <taxon>Micromonosporaceae</taxon>
        <taxon>Actinocatenispora</taxon>
    </lineage>
</organism>
<name>A0A8J3J686_9ACTN</name>
<accession>A0A8J3J686</accession>
<proteinExistence type="predicted"/>
<dbReference type="EMBL" id="BOMB01000019">
    <property type="protein sequence ID" value="GID12376.1"/>
    <property type="molecule type" value="Genomic_DNA"/>
</dbReference>
<sequence length="63" mass="6781">MPEDGPGSGDNAIVAYIDGWADTRRIQARLSNSSPDDHEAAWHTEHATPAEPVTVTPEPSEAR</sequence>